<dbReference type="Proteomes" id="UP001148838">
    <property type="component" value="Unassembled WGS sequence"/>
</dbReference>
<evidence type="ECO:0000313" key="7">
    <source>
        <dbReference type="Proteomes" id="UP001148838"/>
    </source>
</evidence>
<dbReference type="EMBL" id="JAJSOF020000003">
    <property type="protein sequence ID" value="KAJ4449850.1"/>
    <property type="molecule type" value="Genomic_DNA"/>
</dbReference>
<keyword evidence="7" id="KW-1185">Reference proteome</keyword>
<feature type="transmembrane region" description="Helical" evidence="5">
    <location>
        <begin position="258"/>
        <end position="278"/>
    </location>
</feature>
<dbReference type="Gene3D" id="1.20.1250.20">
    <property type="entry name" value="MFS general substrate transporter like domains"/>
    <property type="match status" value="1"/>
</dbReference>
<dbReference type="InterPro" id="IPR036259">
    <property type="entry name" value="MFS_trans_sf"/>
</dbReference>
<evidence type="ECO:0000256" key="4">
    <source>
        <dbReference type="ARBA" id="ARBA00023136"/>
    </source>
</evidence>
<dbReference type="SUPFAM" id="SSF103473">
    <property type="entry name" value="MFS general substrate transporter"/>
    <property type="match status" value="1"/>
</dbReference>
<comment type="caution">
    <text evidence="6">The sequence shown here is derived from an EMBL/GenBank/DDBJ whole genome shotgun (WGS) entry which is preliminary data.</text>
</comment>
<evidence type="ECO:0000256" key="5">
    <source>
        <dbReference type="SAM" id="Phobius"/>
    </source>
</evidence>
<feature type="transmembrane region" description="Helical" evidence="5">
    <location>
        <begin position="203"/>
        <end position="222"/>
    </location>
</feature>
<dbReference type="Pfam" id="PF00083">
    <property type="entry name" value="Sugar_tr"/>
    <property type="match status" value="1"/>
</dbReference>
<comment type="subcellular location">
    <subcellularLocation>
        <location evidence="1">Membrane</location>
        <topology evidence="1">Multi-pass membrane protein</topology>
    </subcellularLocation>
</comment>
<sequence length="457" mass="51505">MSLAVAEFCTKKHRTILGILYNMSYPVGMMILPVIALYIEDWRMLQLALSVPAVLLVIHIWILPESARWLVSQGRREEAWKIVKKFSKKSELVKLTMAEANDATTANEDIHKTKVDWIYFTDICFFLYLNKFQETPAVPAVPSVSSSEPWYKRSIASLKKLFVIFSHRELRRRLLICHFAWCVTAMTYYALALNADNFTANKYIYVAVAGAVEAVGYVLPIPMLKFMGRRTTSVVLYFISGVSLLLIIPIPQDMSMTIMGVAMVGRLCIGAVYSVIILQTSELFPTVNRNTAVGTSSTLSHVGSISAPYLVDLIQDGGTSHSIDDSYTTDDYINRVTSKNGDISWPPISPDLTTCDFFFWGQLNSKVFAYRSRPATAEKLKAKIREEIAEILVEMFGAKVWYMPSTICGVAVLIAGLLVLLLPETKDKEYCDTIEELMEKNPRDRVSIRNCFPFLKS</sequence>
<name>A0ABQ8TX44_PERAM</name>
<proteinExistence type="predicted"/>
<dbReference type="PANTHER" id="PTHR24064">
    <property type="entry name" value="SOLUTE CARRIER FAMILY 22 MEMBER"/>
    <property type="match status" value="1"/>
</dbReference>
<keyword evidence="3 5" id="KW-1133">Transmembrane helix</keyword>
<gene>
    <name evidence="6" type="ORF">ANN_01256</name>
</gene>
<feature type="transmembrane region" description="Helical" evidence="5">
    <location>
        <begin position="20"/>
        <end position="39"/>
    </location>
</feature>
<evidence type="ECO:0000313" key="6">
    <source>
        <dbReference type="EMBL" id="KAJ4449850.1"/>
    </source>
</evidence>
<accession>A0ABQ8TX44</accession>
<evidence type="ECO:0000256" key="3">
    <source>
        <dbReference type="ARBA" id="ARBA00022989"/>
    </source>
</evidence>
<dbReference type="InterPro" id="IPR005828">
    <property type="entry name" value="MFS_sugar_transport-like"/>
</dbReference>
<reference evidence="6 7" key="1">
    <citation type="journal article" date="2022" name="Allergy">
        <title>Genome assembly and annotation of Periplaneta americana reveal a comprehensive cockroach allergen profile.</title>
        <authorList>
            <person name="Wang L."/>
            <person name="Xiong Q."/>
            <person name="Saelim N."/>
            <person name="Wang L."/>
            <person name="Nong W."/>
            <person name="Wan A.T."/>
            <person name="Shi M."/>
            <person name="Liu X."/>
            <person name="Cao Q."/>
            <person name="Hui J.H.L."/>
            <person name="Sookrung N."/>
            <person name="Leung T.F."/>
            <person name="Tungtrongchitr A."/>
            <person name="Tsui S.K.W."/>
        </authorList>
    </citation>
    <scope>NUCLEOTIDE SEQUENCE [LARGE SCALE GENOMIC DNA]</scope>
    <source>
        <strain evidence="6">PWHHKU_190912</strain>
    </source>
</reference>
<keyword evidence="4 5" id="KW-0472">Membrane</keyword>
<evidence type="ECO:0000256" key="1">
    <source>
        <dbReference type="ARBA" id="ARBA00004141"/>
    </source>
</evidence>
<organism evidence="6 7">
    <name type="scientific">Periplaneta americana</name>
    <name type="common">American cockroach</name>
    <name type="synonym">Blatta americana</name>
    <dbReference type="NCBI Taxonomy" id="6978"/>
    <lineage>
        <taxon>Eukaryota</taxon>
        <taxon>Metazoa</taxon>
        <taxon>Ecdysozoa</taxon>
        <taxon>Arthropoda</taxon>
        <taxon>Hexapoda</taxon>
        <taxon>Insecta</taxon>
        <taxon>Pterygota</taxon>
        <taxon>Neoptera</taxon>
        <taxon>Polyneoptera</taxon>
        <taxon>Dictyoptera</taxon>
        <taxon>Blattodea</taxon>
        <taxon>Blattoidea</taxon>
        <taxon>Blattidae</taxon>
        <taxon>Blattinae</taxon>
        <taxon>Periplaneta</taxon>
    </lineage>
</organism>
<feature type="transmembrane region" description="Helical" evidence="5">
    <location>
        <begin position="174"/>
        <end position="191"/>
    </location>
</feature>
<feature type="transmembrane region" description="Helical" evidence="5">
    <location>
        <begin position="400"/>
        <end position="422"/>
    </location>
</feature>
<evidence type="ECO:0000256" key="2">
    <source>
        <dbReference type="ARBA" id="ARBA00022692"/>
    </source>
</evidence>
<protein>
    <submittedName>
        <fullName evidence="6">Uncharacterized protein</fullName>
    </submittedName>
</protein>
<feature type="transmembrane region" description="Helical" evidence="5">
    <location>
        <begin position="234"/>
        <end position="252"/>
    </location>
</feature>
<feature type="transmembrane region" description="Helical" evidence="5">
    <location>
        <begin position="45"/>
        <end position="63"/>
    </location>
</feature>
<keyword evidence="2 5" id="KW-0812">Transmembrane</keyword>